<feature type="transmembrane region" description="Helical" evidence="1">
    <location>
        <begin position="334"/>
        <end position="354"/>
    </location>
</feature>
<sequence length="434" mass="46394">MLATVKTRLILVTIVVVGTVVTLLRVPLSHLDTVWAEDGQIFLQEHLDESAWAVLVKGYAGYQHLIPRIVTALIVSVVPIDAFGVAVFIACAILTGGVAAAVFWLSRDLVEWLPARLGLAGITLLLPLSAQEVVGNLADFHSYCLWLTPWLLLYRPRSLGSGIGWGIVAFLCAMTEIQSLLFVPLLILMVRRQHRFAWPIGAGLLLGLLGQIVTSLLLPRPSTAGWHGMSSLLLGYLYNTVLPMLNPDPVWQANILLSSGALVPALVVLPFVAATIVALVWGTGRQRILVITLVLASGAVYAGGATIDGGGYFAYAHHLNLGGFDGLQNSRYGVASGFLLAATVPLAATILVRLGDERGVRWPRAVAWIALVGLMVQFALASTQSVSSRESGVTWSGNIAAARAACDSLPPETVMDIANAPYRLVKVTCAELMR</sequence>
<dbReference type="Proteomes" id="UP001160142">
    <property type="component" value="Unassembled WGS sequence"/>
</dbReference>
<feature type="transmembrane region" description="Helical" evidence="1">
    <location>
        <begin position="288"/>
        <end position="314"/>
    </location>
</feature>
<keyword evidence="1" id="KW-1133">Transmembrane helix</keyword>
<dbReference type="EMBL" id="JARXVQ010000001">
    <property type="protein sequence ID" value="MDH6182550.1"/>
    <property type="molecule type" value="Genomic_DNA"/>
</dbReference>
<reference evidence="2 3" key="1">
    <citation type="submission" date="2023-04" db="EMBL/GenBank/DDBJ databases">
        <title>Genome Encyclopedia of Bacteria and Archaea VI: Functional Genomics of Type Strains.</title>
        <authorList>
            <person name="Whitman W."/>
        </authorList>
    </citation>
    <scope>NUCLEOTIDE SEQUENCE [LARGE SCALE GENOMIC DNA]</scope>
    <source>
        <strain evidence="2 3">SG_E_30_P1</strain>
    </source>
</reference>
<feature type="transmembrane region" description="Helical" evidence="1">
    <location>
        <begin position="366"/>
        <end position="386"/>
    </location>
</feature>
<accession>A0ABT6KRE2</accession>
<comment type="caution">
    <text evidence="2">The sequence shown here is derived from an EMBL/GenBank/DDBJ whole genome shotgun (WGS) entry which is preliminary data.</text>
</comment>
<evidence type="ECO:0000313" key="3">
    <source>
        <dbReference type="Proteomes" id="UP001160142"/>
    </source>
</evidence>
<keyword evidence="1" id="KW-0472">Membrane</keyword>
<evidence type="ECO:0008006" key="4">
    <source>
        <dbReference type="Google" id="ProtNLM"/>
    </source>
</evidence>
<keyword evidence="1" id="KW-0812">Transmembrane</keyword>
<organism evidence="2 3">
    <name type="scientific">Antiquaquibacter oligotrophicus</name>
    <dbReference type="NCBI Taxonomy" id="2880260"/>
    <lineage>
        <taxon>Bacteria</taxon>
        <taxon>Bacillati</taxon>
        <taxon>Actinomycetota</taxon>
        <taxon>Actinomycetes</taxon>
        <taxon>Micrococcales</taxon>
        <taxon>Microbacteriaceae</taxon>
        <taxon>Antiquaquibacter</taxon>
    </lineage>
</organism>
<keyword evidence="3" id="KW-1185">Reference proteome</keyword>
<feature type="transmembrane region" description="Helical" evidence="1">
    <location>
        <begin position="9"/>
        <end position="28"/>
    </location>
</feature>
<feature type="transmembrane region" description="Helical" evidence="1">
    <location>
        <begin position="261"/>
        <end position="281"/>
    </location>
</feature>
<evidence type="ECO:0000256" key="1">
    <source>
        <dbReference type="SAM" id="Phobius"/>
    </source>
</evidence>
<name>A0ABT6KRE2_9MICO</name>
<proteinExistence type="predicted"/>
<feature type="transmembrane region" description="Helical" evidence="1">
    <location>
        <begin position="163"/>
        <end position="190"/>
    </location>
</feature>
<protein>
    <recommendedName>
        <fullName evidence="4">Transmembrane protein</fullName>
    </recommendedName>
</protein>
<feature type="transmembrane region" description="Helical" evidence="1">
    <location>
        <begin position="196"/>
        <end position="217"/>
    </location>
</feature>
<evidence type="ECO:0000313" key="2">
    <source>
        <dbReference type="EMBL" id="MDH6182550.1"/>
    </source>
</evidence>
<gene>
    <name evidence="2" type="ORF">M2152_002732</name>
</gene>
<feature type="transmembrane region" description="Helical" evidence="1">
    <location>
        <begin position="117"/>
        <end position="134"/>
    </location>
</feature>
<feature type="transmembrane region" description="Helical" evidence="1">
    <location>
        <begin position="82"/>
        <end position="105"/>
    </location>
</feature>